<proteinExistence type="predicted"/>
<keyword evidence="3" id="KW-1185">Reference proteome</keyword>
<dbReference type="EMBL" id="DF237658">
    <property type="protein sequence ID" value="GAQ90976.1"/>
    <property type="molecule type" value="Genomic_DNA"/>
</dbReference>
<organism evidence="2 3">
    <name type="scientific">Klebsormidium nitens</name>
    <name type="common">Green alga</name>
    <name type="synonym">Ulothrix nitens</name>
    <dbReference type="NCBI Taxonomy" id="105231"/>
    <lineage>
        <taxon>Eukaryota</taxon>
        <taxon>Viridiplantae</taxon>
        <taxon>Streptophyta</taxon>
        <taxon>Klebsormidiophyceae</taxon>
        <taxon>Klebsormidiales</taxon>
        <taxon>Klebsormidiaceae</taxon>
        <taxon>Klebsormidium</taxon>
    </lineage>
</organism>
<evidence type="ECO:0000313" key="2">
    <source>
        <dbReference type="EMBL" id="GAQ90976.1"/>
    </source>
</evidence>
<dbReference type="Pfam" id="PF18759">
    <property type="entry name" value="Plavaka"/>
    <property type="match status" value="1"/>
</dbReference>
<feature type="non-terminal residue" evidence="2">
    <location>
        <position position="495"/>
    </location>
</feature>
<gene>
    <name evidence="2" type="ORF">KFL_007090010</name>
</gene>
<protein>
    <submittedName>
        <fullName evidence="2">Uncharacterized protein</fullName>
    </submittedName>
</protein>
<feature type="region of interest" description="Disordered" evidence="1">
    <location>
        <begin position="464"/>
        <end position="495"/>
    </location>
</feature>
<feature type="compositionally biased region" description="Acidic residues" evidence="1">
    <location>
        <begin position="71"/>
        <end position="100"/>
    </location>
</feature>
<feature type="region of interest" description="Disordered" evidence="1">
    <location>
        <begin position="117"/>
        <end position="142"/>
    </location>
</feature>
<accession>A0A1Y1IQF3</accession>
<dbReference type="InterPro" id="IPR041078">
    <property type="entry name" value="Plavaka"/>
</dbReference>
<sequence length="495" mass="55328">MNEYGPARRAPPDFNECQYCHKCFASGAARRSHEETSNFCIAQQVMAKMLREIQTNDGGQHEAKKQKQEPVADEWEDLGGDNRDAEEEDGGDTWDPEEEAPQPFEAQVDAMVEAAFEEEGEGGAAESDTGGLNEGGPSKTEREFDSVEELVLAFQTAGRRQRPLTPAGMNRILCVLNHDNYDPSEVAKELKDAGRVTKMLAEMTIATKVNMVDLAEAGDPGPLWCAYIEGTDAFKHMFSEPDAADGFFLRPKPLVDKTRRNAEGGHVRIYGEVKRGTWWEKANQLVVDREEEKEQPEGMEKPAVYACPYILHYDKTHLDAVGNYIMAPLYMSLGNYSRKFIGKARKGYVLVALLPIPKPEAFAVGWTKDSPEFKYKARYYVNKGLATFNNSLRIAGHTGLMCKDPSGEVRKVYPLLFIFAMDLGEQYTVAGVMAKHCAAWQVPLAKYADLRAARNLGYPTRTVAGKQTHRREMRQMSAGDAQKESTRTGVYPRLK</sequence>
<reference evidence="2 3" key="1">
    <citation type="journal article" date="2014" name="Nat. Commun.">
        <title>Klebsormidium flaccidum genome reveals primary factors for plant terrestrial adaptation.</title>
        <authorList>
            <person name="Hori K."/>
            <person name="Maruyama F."/>
            <person name="Fujisawa T."/>
            <person name="Togashi T."/>
            <person name="Yamamoto N."/>
            <person name="Seo M."/>
            <person name="Sato S."/>
            <person name="Yamada T."/>
            <person name="Mori H."/>
            <person name="Tajima N."/>
            <person name="Moriyama T."/>
            <person name="Ikeuchi M."/>
            <person name="Watanabe M."/>
            <person name="Wada H."/>
            <person name="Kobayashi K."/>
            <person name="Saito M."/>
            <person name="Masuda T."/>
            <person name="Sasaki-Sekimoto Y."/>
            <person name="Mashiguchi K."/>
            <person name="Awai K."/>
            <person name="Shimojima M."/>
            <person name="Masuda S."/>
            <person name="Iwai M."/>
            <person name="Nobusawa T."/>
            <person name="Narise T."/>
            <person name="Kondo S."/>
            <person name="Saito H."/>
            <person name="Sato R."/>
            <person name="Murakawa M."/>
            <person name="Ihara Y."/>
            <person name="Oshima-Yamada Y."/>
            <person name="Ohtaka K."/>
            <person name="Satoh M."/>
            <person name="Sonobe K."/>
            <person name="Ishii M."/>
            <person name="Ohtani R."/>
            <person name="Kanamori-Sato M."/>
            <person name="Honoki R."/>
            <person name="Miyazaki D."/>
            <person name="Mochizuki H."/>
            <person name="Umetsu J."/>
            <person name="Higashi K."/>
            <person name="Shibata D."/>
            <person name="Kamiya Y."/>
            <person name="Sato N."/>
            <person name="Nakamura Y."/>
            <person name="Tabata S."/>
            <person name="Ida S."/>
            <person name="Kurokawa K."/>
            <person name="Ohta H."/>
        </authorList>
    </citation>
    <scope>NUCLEOTIDE SEQUENCE [LARGE SCALE GENOMIC DNA]</scope>
    <source>
        <strain evidence="2 3">NIES-2285</strain>
    </source>
</reference>
<dbReference type="Proteomes" id="UP000054558">
    <property type="component" value="Unassembled WGS sequence"/>
</dbReference>
<dbReference type="AlphaFoldDB" id="A0A1Y1IQF3"/>
<name>A0A1Y1IQF3_KLENI</name>
<feature type="compositionally biased region" description="Basic and acidic residues" evidence="1">
    <location>
        <begin position="59"/>
        <end position="70"/>
    </location>
</feature>
<feature type="region of interest" description="Disordered" evidence="1">
    <location>
        <begin position="55"/>
        <end position="100"/>
    </location>
</feature>
<dbReference type="STRING" id="105231.A0A1Y1IQF3"/>
<dbReference type="OrthoDB" id="2418900at2759"/>
<evidence type="ECO:0000313" key="3">
    <source>
        <dbReference type="Proteomes" id="UP000054558"/>
    </source>
</evidence>
<evidence type="ECO:0000256" key="1">
    <source>
        <dbReference type="SAM" id="MobiDB-lite"/>
    </source>
</evidence>